<dbReference type="AlphaFoldDB" id="A0A6L2N8H4"/>
<proteinExistence type="predicted"/>
<reference evidence="2" key="1">
    <citation type="journal article" date="2019" name="Sci. Rep.">
        <title>Draft genome of Tanacetum cinerariifolium, the natural source of mosquito coil.</title>
        <authorList>
            <person name="Yamashiro T."/>
            <person name="Shiraishi A."/>
            <person name="Satake H."/>
            <person name="Nakayama K."/>
        </authorList>
    </citation>
    <scope>NUCLEOTIDE SEQUENCE</scope>
</reference>
<sequence length="473" mass="55284">MEVLLAKERIFKLIQAWDEKKIKSWSLPALLLQLLNDSRTINEMLKQREQVANLAVQQEQEEQAIQSFIPYWNFSMIHDEDILQSREKFMKDIQTFLQKFNRYSFGVMPRVLSIAWERFSEIKYAFTDKQYQPEEIQELMCKLLEDVRNLKEELAEYINSPSWNRPTLYDNDEEDSILYKEYLENSSNAITPILPIEGPEYSLSMGYEHLKTIPKTESDEVIESSAKNLLPIPSEYEVTSNDESECDVPDDESLSEEEVPMEDFKVYSIPLFDNEEINSDKLDLHCFKAEYDFVESLSNRDTLFDSSLKFDYLEEFSGAFMPTSIVNEERIRREHEEYISLMEKLLAINPFPRPLENFHANTIIKTLPTSHIPLEDKGDIHFLKELLVDNSISIPKNESSNSDHHDDPSFPHPSEPPDVEFYFDFEPNSGELISDVKNNLDELNEDESFNPGGEIDIFANVKDDDYCPFIFDI</sequence>
<accession>A0A6L2N8H4</accession>
<feature type="region of interest" description="Disordered" evidence="1">
    <location>
        <begin position="394"/>
        <end position="418"/>
    </location>
</feature>
<evidence type="ECO:0000256" key="1">
    <source>
        <dbReference type="SAM" id="MobiDB-lite"/>
    </source>
</evidence>
<name>A0A6L2N8H4_TANCI</name>
<protein>
    <recommendedName>
        <fullName evidence="3">Reverse transcriptase domain-containing protein</fullName>
    </recommendedName>
</protein>
<organism evidence="2">
    <name type="scientific">Tanacetum cinerariifolium</name>
    <name type="common">Dalmatian daisy</name>
    <name type="synonym">Chrysanthemum cinerariifolium</name>
    <dbReference type="NCBI Taxonomy" id="118510"/>
    <lineage>
        <taxon>Eukaryota</taxon>
        <taxon>Viridiplantae</taxon>
        <taxon>Streptophyta</taxon>
        <taxon>Embryophyta</taxon>
        <taxon>Tracheophyta</taxon>
        <taxon>Spermatophyta</taxon>
        <taxon>Magnoliopsida</taxon>
        <taxon>eudicotyledons</taxon>
        <taxon>Gunneridae</taxon>
        <taxon>Pentapetalae</taxon>
        <taxon>asterids</taxon>
        <taxon>campanulids</taxon>
        <taxon>Asterales</taxon>
        <taxon>Asteraceae</taxon>
        <taxon>Asteroideae</taxon>
        <taxon>Anthemideae</taxon>
        <taxon>Anthemidinae</taxon>
        <taxon>Tanacetum</taxon>
    </lineage>
</organism>
<evidence type="ECO:0008006" key="3">
    <source>
        <dbReference type="Google" id="ProtNLM"/>
    </source>
</evidence>
<gene>
    <name evidence="2" type="ORF">Tci_054484</name>
</gene>
<evidence type="ECO:0000313" key="2">
    <source>
        <dbReference type="EMBL" id="GEU82506.1"/>
    </source>
</evidence>
<comment type="caution">
    <text evidence="2">The sequence shown here is derived from an EMBL/GenBank/DDBJ whole genome shotgun (WGS) entry which is preliminary data.</text>
</comment>
<dbReference type="EMBL" id="BKCJ010008493">
    <property type="protein sequence ID" value="GEU82506.1"/>
    <property type="molecule type" value="Genomic_DNA"/>
</dbReference>